<keyword evidence="3" id="KW-1185">Reference proteome</keyword>
<evidence type="ECO:0000313" key="2">
    <source>
        <dbReference type="EMBL" id="KAF9491038.1"/>
    </source>
</evidence>
<protein>
    <recommendedName>
        <fullName evidence="4">Secreted protein</fullName>
    </recommendedName>
</protein>
<keyword evidence="1" id="KW-0732">Signal</keyword>
<evidence type="ECO:0000313" key="3">
    <source>
        <dbReference type="Proteomes" id="UP000807025"/>
    </source>
</evidence>
<evidence type="ECO:0000256" key="1">
    <source>
        <dbReference type="SAM" id="SignalP"/>
    </source>
</evidence>
<sequence>MGRAMHLWRLPVIASRIVQAVEFGFFNFEKLHHRAIICSWQSTVILLETSFTRPTGTAHLAGAVRSPRWSR</sequence>
<organism evidence="2 3">
    <name type="scientific">Pleurotus eryngii</name>
    <name type="common">Boletus of the steppes</name>
    <dbReference type="NCBI Taxonomy" id="5323"/>
    <lineage>
        <taxon>Eukaryota</taxon>
        <taxon>Fungi</taxon>
        <taxon>Dikarya</taxon>
        <taxon>Basidiomycota</taxon>
        <taxon>Agaricomycotina</taxon>
        <taxon>Agaricomycetes</taxon>
        <taxon>Agaricomycetidae</taxon>
        <taxon>Agaricales</taxon>
        <taxon>Pleurotineae</taxon>
        <taxon>Pleurotaceae</taxon>
        <taxon>Pleurotus</taxon>
    </lineage>
</organism>
<evidence type="ECO:0008006" key="4">
    <source>
        <dbReference type="Google" id="ProtNLM"/>
    </source>
</evidence>
<comment type="caution">
    <text evidence="2">The sequence shown here is derived from an EMBL/GenBank/DDBJ whole genome shotgun (WGS) entry which is preliminary data.</text>
</comment>
<proteinExistence type="predicted"/>
<gene>
    <name evidence="2" type="ORF">BDN71DRAFT_111340</name>
</gene>
<dbReference type="EMBL" id="MU154628">
    <property type="protein sequence ID" value="KAF9491038.1"/>
    <property type="molecule type" value="Genomic_DNA"/>
</dbReference>
<reference evidence="2" key="1">
    <citation type="submission" date="2020-11" db="EMBL/GenBank/DDBJ databases">
        <authorList>
            <consortium name="DOE Joint Genome Institute"/>
            <person name="Ahrendt S."/>
            <person name="Riley R."/>
            <person name="Andreopoulos W."/>
            <person name="Labutti K."/>
            <person name="Pangilinan J."/>
            <person name="Ruiz-Duenas F.J."/>
            <person name="Barrasa J.M."/>
            <person name="Sanchez-Garcia M."/>
            <person name="Camarero S."/>
            <person name="Miyauchi S."/>
            <person name="Serrano A."/>
            <person name="Linde D."/>
            <person name="Babiker R."/>
            <person name="Drula E."/>
            <person name="Ayuso-Fernandez I."/>
            <person name="Pacheco R."/>
            <person name="Padilla G."/>
            <person name="Ferreira P."/>
            <person name="Barriuso J."/>
            <person name="Kellner H."/>
            <person name="Castanera R."/>
            <person name="Alfaro M."/>
            <person name="Ramirez L."/>
            <person name="Pisabarro A.G."/>
            <person name="Kuo A."/>
            <person name="Tritt A."/>
            <person name="Lipzen A."/>
            <person name="He G."/>
            <person name="Yan M."/>
            <person name="Ng V."/>
            <person name="Cullen D."/>
            <person name="Martin F."/>
            <person name="Rosso M.-N."/>
            <person name="Henrissat B."/>
            <person name="Hibbett D."/>
            <person name="Martinez A.T."/>
            <person name="Grigoriev I.V."/>
        </authorList>
    </citation>
    <scope>NUCLEOTIDE SEQUENCE</scope>
    <source>
        <strain evidence="2">ATCC 90797</strain>
    </source>
</reference>
<dbReference type="Proteomes" id="UP000807025">
    <property type="component" value="Unassembled WGS sequence"/>
</dbReference>
<dbReference type="AlphaFoldDB" id="A0A9P5ZPZ3"/>
<feature type="signal peptide" evidence="1">
    <location>
        <begin position="1"/>
        <end position="20"/>
    </location>
</feature>
<feature type="chain" id="PRO_5040246083" description="Secreted protein" evidence="1">
    <location>
        <begin position="21"/>
        <end position="71"/>
    </location>
</feature>
<accession>A0A9P5ZPZ3</accession>
<name>A0A9P5ZPZ3_PLEER</name>